<accession>A0A9F5N2Y9</accession>
<sequence>IDQVLKVKHNFSSEVEFRAIKSLTLGKVTDSQGLDLEISKANSFGFIGCMSSVQYNHIAPLKVALRHPSLAPVTVLGSLSESNCRSLVEMDVNTATSVYSSSDPFGKADDKEPLSNSVRSDSAFIGGVIAVVIFIIFSIVAIMSRVLYQHKQMHRSSQTKEKEYPEHLDHSFKTEVDLQNPVSECKREYFI</sequence>
<keyword evidence="1" id="KW-0812">Transmembrane</keyword>
<dbReference type="PANTHER" id="PTHR47614:SF2">
    <property type="entry name" value="GLYCOPHORIN-C"/>
    <property type="match status" value="1"/>
</dbReference>
<dbReference type="PANTHER" id="PTHR47614">
    <property type="entry name" value="GLYCOPHORIN-C"/>
    <property type="match status" value="1"/>
</dbReference>
<gene>
    <name evidence="3" type="primary">LOC112541878</name>
</gene>
<dbReference type="GO" id="GO:0030863">
    <property type="term" value="C:cortical cytoskeleton"/>
    <property type="evidence" value="ECO:0007669"/>
    <property type="project" value="TreeGrafter"/>
</dbReference>
<feature type="transmembrane region" description="Helical" evidence="1">
    <location>
        <begin position="123"/>
        <end position="148"/>
    </location>
</feature>
<dbReference type="RefSeq" id="XP_025028957.1">
    <property type="nucleotide sequence ID" value="XM_025173189.1"/>
</dbReference>
<dbReference type="AlphaFoldDB" id="A0A9F5N2Y9"/>
<protein>
    <submittedName>
        <fullName evidence="3">Contactin-associated protein-like 5</fullName>
    </submittedName>
</protein>
<organism evidence="2 3">
    <name type="scientific">Python bivittatus</name>
    <name type="common">Burmese python</name>
    <name type="synonym">Python molurus bivittatus</name>
    <dbReference type="NCBI Taxonomy" id="176946"/>
    <lineage>
        <taxon>Eukaryota</taxon>
        <taxon>Metazoa</taxon>
        <taxon>Chordata</taxon>
        <taxon>Craniata</taxon>
        <taxon>Vertebrata</taxon>
        <taxon>Euteleostomi</taxon>
        <taxon>Lepidosauria</taxon>
        <taxon>Squamata</taxon>
        <taxon>Bifurcata</taxon>
        <taxon>Unidentata</taxon>
        <taxon>Episquamata</taxon>
        <taxon>Toxicofera</taxon>
        <taxon>Serpentes</taxon>
        <taxon>Henophidia</taxon>
        <taxon>Pythonidae</taxon>
        <taxon>Python</taxon>
    </lineage>
</organism>
<evidence type="ECO:0000256" key="1">
    <source>
        <dbReference type="SAM" id="Phobius"/>
    </source>
</evidence>
<dbReference type="KEGG" id="pbi:112541878"/>
<feature type="non-terminal residue" evidence="3">
    <location>
        <position position="1"/>
    </location>
</feature>
<dbReference type="GeneID" id="112541878"/>
<proteinExistence type="predicted"/>
<dbReference type="GO" id="GO:0016020">
    <property type="term" value="C:membrane"/>
    <property type="evidence" value="ECO:0007669"/>
    <property type="project" value="TreeGrafter"/>
</dbReference>
<keyword evidence="2" id="KW-1185">Reference proteome</keyword>
<keyword evidence="1" id="KW-0472">Membrane</keyword>
<dbReference type="Proteomes" id="UP000695026">
    <property type="component" value="Unplaced"/>
</dbReference>
<dbReference type="InterPro" id="IPR042192">
    <property type="entry name" value="Glycophorin-C"/>
</dbReference>
<reference evidence="3" key="1">
    <citation type="submission" date="2025-08" db="UniProtKB">
        <authorList>
            <consortium name="RefSeq"/>
        </authorList>
    </citation>
    <scope>IDENTIFICATION</scope>
    <source>
        <tissue evidence="3">Liver</tissue>
    </source>
</reference>
<dbReference type="OMA" id="VESTCMA"/>
<dbReference type="OrthoDB" id="26719at2759"/>
<keyword evidence="1" id="KW-1133">Transmembrane helix</keyword>
<evidence type="ECO:0000313" key="2">
    <source>
        <dbReference type="Proteomes" id="UP000695026"/>
    </source>
</evidence>
<name>A0A9F5N2Y9_PYTBI</name>
<evidence type="ECO:0000313" key="3">
    <source>
        <dbReference type="RefSeq" id="XP_025028957.1"/>
    </source>
</evidence>